<keyword evidence="2" id="KW-0378">Hydrolase</keyword>
<evidence type="ECO:0000313" key="3">
    <source>
        <dbReference type="Proteomes" id="UP000257004"/>
    </source>
</evidence>
<keyword evidence="3" id="KW-1185">Reference proteome</keyword>
<sequence>MIKSFKWLLLVSLTFAACNSDDNTPEVIDSADGLPLTSGSADFANYVALGDSFAAGFSDNALFIKGQQGAYTNVIAQQFALITKADFKTPLANDNIGGLLLGGNVISGPRLYFNGKVPVPVDGVPTTEVTTHLSGTFNNLGVPGARSYHLVAPGYGNVAGVALGKANPYFARFASSPTTTVLADAIAQSPTFFSLWIGGNDVLGYATSGGTGKDQTGNMDPSTYSGSDITDPTVFKMVYTNIIDGLTAKGAKGVIANLPNITSLPYFTTVPYNPVGLTAEKAAQLNAGYATYNGGLQQLKALGAISADEAAKRTINFVAGNNPVVIEDSYLTNLSAYKLPSYRQATKDDLVVLTAMSFIGTPVGEDPTKVNGVSVPLADKWVLTKDEIAEVAKATKSYNETIVAVATAKNLAILDTETLMKQIAGAGITANGFTMKSTFVTGGTFSLDGVHPSPRGYALIANKFIEAINAKYGSNLNGVDISNYPVMFPKAL</sequence>
<protein>
    <submittedName>
        <fullName evidence="2">GDSL-like lipase/acylhydrolase family protein</fullName>
    </submittedName>
</protein>
<dbReference type="InterPro" id="IPR051532">
    <property type="entry name" value="Ester_Hydrolysis_Enzymes"/>
</dbReference>
<dbReference type="Pfam" id="PF00657">
    <property type="entry name" value="Lipase_GDSL"/>
    <property type="match status" value="1"/>
</dbReference>
<accession>A0A3D9FVK7</accession>
<dbReference type="Proteomes" id="UP000257004">
    <property type="component" value="Unassembled WGS sequence"/>
</dbReference>
<dbReference type="InterPro" id="IPR001087">
    <property type="entry name" value="GDSL"/>
</dbReference>
<feature type="signal peptide" evidence="1">
    <location>
        <begin position="1"/>
        <end position="16"/>
    </location>
</feature>
<organism evidence="2 3">
    <name type="scientific">Flavobacterium cutihirudinis</name>
    <dbReference type="NCBI Taxonomy" id="1265740"/>
    <lineage>
        <taxon>Bacteria</taxon>
        <taxon>Pseudomonadati</taxon>
        <taxon>Bacteroidota</taxon>
        <taxon>Flavobacteriia</taxon>
        <taxon>Flavobacteriales</taxon>
        <taxon>Flavobacteriaceae</taxon>
        <taxon>Flavobacterium</taxon>
    </lineage>
</organism>
<evidence type="ECO:0000313" key="2">
    <source>
        <dbReference type="EMBL" id="RED24756.1"/>
    </source>
</evidence>
<dbReference type="GO" id="GO:0004622">
    <property type="term" value="F:phosphatidylcholine lysophospholipase activity"/>
    <property type="evidence" value="ECO:0007669"/>
    <property type="project" value="TreeGrafter"/>
</dbReference>
<evidence type="ECO:0000256" key="1">
    <source>
        <dbReference type="SAM" id="SignalP"/>
    </source>
</evidence>
<gene>
    <name evidence="2" type="ORF">BD847_1491</name>
</gene>
<dbReference type="PANTHER" id="PTHR30383">
    <property type="entry name" value="THIOESTERASE 1/PROTEASE 1/LYSOPHOSPHOLIPASE L1"/>
    <property type="match status" value="1"/>
</dbReference>
<dbReference type="EMBL" id="QRDQ01000008">
    <property type="protein sequence ID" value="RED24756.1"/>
    <property type="molecule type" value="Genomic_DNA"/>
</dbReference>
<keyword evidence="1" id="KW-0732">Signal</keyword>
<dbReference type="PROSITE" id="PS51257">
    <property type="entry name" value="PROKAR_LIPOPROTEIN"/>
    <property type="match status" value="1"/>
</dbReference>
<dbReference type="PANTHER" id="PTHR30383:SF5">
    <property type="entry name" value="SGNH HYDROLASE-TYPE ESTERASE DOMAIN-CONTAINING PROTEIN"/>
    <property type="match status" value="1"/>
</dbReference>
<name>A0A3D9FVK7_9FLAO</name>
<reference evidence="2 3" key="1">
    <citation type="submission" date="2018-07" db="EMBL/GenBank/DDBJ databases">
        <title>Genomic Encyclopedia of Archaeal and Bacterial Type Strains, Phase II (KMG-II): from individual species to whole genera.</title>
        <authorList>
            <person name="Goeker M."/>
        </authorList>
    </citation>
    <scope>NUCLEOTIDE SEQUENCE [LARGE SCALE GENOMIC DNA]</scope>
    <source>
        <strain evidence="2 3">DSM 25795</strain>
    </source>
</reference>
<dbReference type="InterPro" id="IPR036514">
    <property type="entry name" value="SGNH_hydro_sf"/>
</dbReference>
<dbReference type="SUPFAM" id="SSF52266">
    <property type="entry name" value="SGNH hydrolase"/>
    <property type="match status" value="1"/>
</dbReference>
<proteinExistence type="predicted"/>
<feature type="chain" id="PRO_5017656104" evidence="1">
    <location>
        <begin position="17"/>
        <end position="492"/>
    </location>
</feature>
<comment type="caution">
    <text evidence="2">The sequence shown here is derived from an EMBL/GenBank/DDBJ whole genome shotgun (WGS) entry which is preliminary data.</text>
</comment>
<dbReference type="Gene3D" id="3.40.50.1110">
    <property type="entry name" value="SGNH hydrolase"/>
    <property type="match status" value="2"/>
</dbReference>
<dbReference type="RefSeq" id="WP_115887619.1">
    <property type="nucleotide sequence ID" value="NZ_QRDQ01000008.1"/>
</dbReference>
<dbReference type="OrthoDB" id="9764164at2"/>
<dbReference type="AlphaFoldDB" id="A0A3D9FVK7"/>